<dbReference type="EnsemblProtists" id="PYU1_T006453">
    <property type="protein sequence ID" value="PYU1_T006453"/>
    <property type="gene ID" value="PYU1_G006441"/>
</dbReference>
<name>K3WNB1_GLOUD</name>
<protein>
    <recommendedName>
        <fullName evidence="3">Alcohol dehydrogenase-like C-terminal domain-containing protein</fullName>
    </recommendedName>
</protein>
<dbReference type="VEuPathDB" id="FungiDB:PYU1_G006441"/>
<evidence type="ECO:0000313" key="1">
    <source>
        <dbReference type="EnsemblProtists" id="PYU1_T006453"/>
    </source>
</evidence>
<organism evidence="1 2">
    <name type="scientific">Globisporangium ultimum (strain ATCC 200006 / CBS 805.95 / DAOM BR144)</name>
    <name type="common">Pythium ultimum</name>
    <dbReference type="NCBI Taxonomy" id="431595"/>
    <lineage>
        <taxon>Eukaryota</taxon>
        <taxon>Sar</taxon>
        <taxon>Stramenopiles</taxon>
        <taxon>Oomycota</taxon>
        <taxon>Peronosporomycetes</taxon>
        <taxon>Pythiales</taxon>
        <taxon>Pythiaceae</taxon>
        <taxon>Globisporangium</taxon>
    </lineage>
</organism>
<reference evidence="2" key="2">
    <citation type="submission" date="2010-04" db="EMBL/GenBank/DDBJ databases">
        <authorList>
            <person name="Buell R."/>
            <person name="Hamilton J."/>
            <person name="Hostetler J."/>
        </authorList>
    </citation>
    <scope>NUCLEOTIDE SEQUENCE [LARGE SCALE GENOMIC DNA]</scope>
    <source>
        <strain evidence="2">DAOM:BR144</strain>
    </source>
</reference>
<dbReference type="HOGENOM" id="CLU_2890741_0_0_1"/>
<dbReference type="STRING" id="431595.K3WNB1"/>
<dbReference type="InParanoid" id="K3WNB1"/>
<accession>K3WNB1</accession>
<reference evidence="2" key="1">
    <citation type="journal article" date="2010" name="Genome Biol.">
        <title>Genome sequence of the necrotrophic plant pathogen Pythium ultimum reveals original pathogenicity mechanisms and effector repertoire.</title>
        <authorList>
            <person name="Levesque C.A."/>
            <person name="Brouwer H."/>
            <person name="Cano L."/>
            <person name="Hamilton J.P."/>
            <person name="Holt C."/>
            <person name="Huitema E."/>
            <person name="Raffaele S."/>
            <person name="Robideau G.P."/>
            <person name="Thines M."/>
            <person name="Win J."/>
            <person name="Zerillo M.M."/>
            <person name="Beakes G.W."/>
            <person name="Boore J.L."/>
            <person name="Busam D."/>
            <person name="Dumas B."/>
            <person name="Ferriera S."/>
            <person name="Fuerstenberg S.I."/>
            <person name="Gachon C.M."/>
            <person name="Gaulin E."/>
            <person name="Govers F."/>
            <person name="Grenville-Briggs L."/>
            <person name="Horner N."/>
            <person name="Hostetler J."/>
            <person name="Jiang R.H."/>
            <person name="Johnson J."/>
            <person name="Krajaejun T."/>
            <person name="Lin H."/>
            <person name="Meijer H.J."/>
            <person name="Moore B."/>
            <person name="Morris P."/>
            <person name="Phuntmart V."/>
            <person name="Puiu D."/>
            <person name="Shetty J."/>
            <person name="Stajich J.E."/>
            <person name="Tripathy S."/>
            <person name="Wawra S."/>
            <person name="van West P."/>
            <person name="Whitty B.R."/>
            <person name="Coutinho P.M."/>
            <person name="Henrissat B."/>
            <person name="Martin F."/>
            <person name="Thomas P.D."/>
            <person name="Tyler B.M."/>
            <person name="De Vries R.P."/>
            <person name="Kamoun S."/>
            <person name="Yandell M."/>
            <person name="Tisserat N."/>
            <person name="Buell C.R."/>
        </authorList>
    </citation>
    <scope>NUCLEOTIDE SEQUENCE</scope>
    <source>
        <strain evidence="2">DAOM:BR144</strain>
    </source>
</reference>
<dbReference type="EMBL" id="GL376604">
    <property type="status" value="NOT_ANNOTATED_CDS"/>
    <property type="molecule type" value="Genomic_DNA"/>
</dbReference>
<keyword evidence="2" id="KW-1185">Reference proteome</keyword>
<reference evidence="1" key="3">
    <citation type="submission" date="2015-02" db="UniProtKB">
        <authorList>
            <consortium name="EnsemblProtists"/>
        </authorList>
    </citation>
    <scope>IDENTIFICATION</scope>
    <source>
        <strain evidence="1">DAOM BR144</strain>
    </source>
</reference>
<evidence type="ECO:0000313" key="2">
    <source>
        <dbReference type="Proteomes" id="UP000019132"/>
    </source>
</evidence>
<dbReference type="Gene3D" id="3.90.180.10">
    <property type="entry name" value="Medium-chain alcohol dehydrogenases, catalytic domain"/>
    <property type="match status" value="1"/>
</dbReference>
<dbReference type="AlphaFoldDB" id="K3WNB1"/>
<sequence length="63" mass="7170">MLRHEASNGLNKLGSIADNKEILKVATERNVRPIIEKLSMSRVNKGFQKMCDGKARYRVVLKN</sequence>
<dbReference type="Proteomes" id="UP000019132">
    <property type="component" value="Unassembled WGS sequence"/>
</dbReference>
<evidence type="ECO:0008006" key="3">
    <source>
        <dbReference type="Google" id="ProtNLM"/>
    </source>
</evidence>
<dbReference type="Gene3D" id="3.40.50.720">
    <property type="entry name" value="NAD(P)-binding Rossmann-like Domain"/>
    <property type="match status" value="1"/>
</dbReference>
<proteinExistence type="predicted"/>